<dbReference type="Proteomes" id="UP001165065">
    <property type="component" value="Unassembled WGS sequence"/>
</dbReference>
<name>A0A9W7G1E2_9STRA</name>
<accession>A0A9W7G1E2</accession>
<evidence type="ECO:0000313" key="4">
    <source>
        <dbReference type="Proteomes" id="UP001165065"/>
    </source>
</evidence>
<evidence type="ECO:0000256" key="1">
    <source>
        <dbReference type="SAM" id="Coils"/>
    </source>
</evidence>
<dbReference type="AlphaFoldDB" id="A0A9W7G1E2"/>
<feature type="coiled-coil region" evidence="1">
    <location>
        <begin position="854"/>
        <end position="923"/>
    </location>
</feature>
<keyword evidence="1" id="KW-0175">Coiled coil</keyword>
<dbReference type="EMBL" id="BRYA01000679">
    <property type="protein sequence ID" value="GMI29319.1"/>
    <property type="molecule type" value="Genomic_DNA"/>
</dbReference>
<dbReference type="OrthoDB" id="10367997at2759"/>
<feature type="signal peptide" evidence="2">
    <location>
        <begin position="1"/>
        <end position="17"/>
    </location>
</feature>
<reference evidence="4" key="1">
    <citation type="journal article" date="2023" name="Commun. Biol.">
        <title>Genome analysis of Parmales, the sister group of diatoms, reveals the evolutionary specialization of diatoms from phago-mixotrophs to photoautotrophs.</title>
        <authorList>
            <person name="Ban H."/>
            <person name="Sato S."/>
            <person name="Yoshikawa S."/>
            <person name="Yamada K."/>
            <person name="Nakamura Y."/>
            <person name="Ichinomiya M."/>
            <person name="Sato N."/>
            <person name="Blanc-Mathieu R."/>
            <person name="Endo H."/>
            <person name="Kuwata A."/>
            <person name="Ogata H."/>
        </authorList>
    </citation>
    <scope>NUCLEOTIDE SEQUENCE [LARGE SCALE GENOMIC DNA]</scope>
</reference>
<sequence length="989" mass="105023">MLLRLALTLSLILVSGASPSRSIVGILTPQGIRVGPLSSSDLPFGTNLNGIEDGTDDNVGKIPVTNSSLANTIRHYHFSSSLPVLPSTVLVASGRAVVGKGDDAVTLYPCGGVEGGDSIWLGTAYSYASKVWVAGIRKKFEGEKEKNPGCTVVVNRKWRGHNGDDNYTLEDVQWYKIKGGGRGVEFKDFGRDGNGDSDGGNGGVRLDARQLVEEGIGASVLDVELNGTLAGSWGRGVITLVGIKEDNGKKKDQGATAYTATYTTDYGDVEMLATDGEARLGVMGREGRMPGGVTVAGDGGVKIRDQVGKDVLSTTEDALVIESNRTVFGDASAVVEGKQLTIEGEEKLTIKGGKVEVVAGVLELKSHDGDISEEDVAEIYSEVAIKMGGKGETRLWSDGWVEVQGLGGVSINGNALRVNSEGLESGGLKTNSTMTYLEGKFVVGGEDEVLVKTGGGLEVEGKDGGLAGKVTLEGVGGGITIFNEMDPELVMSSPNRTSGILSFRNSDDGEEKGRLEFWQGGEAGIRNVGGKRDGNEEDASKFMVVLGGKERVRVDEKGRVGFGEGAKEGDLKAALHIRDGGGKIKKTLDDVAVLVEGKKGNVVGMIGEGGRKGHVNGIVLGETGGKGKPDFWVVSQRSGEGKDRFESSSLIIGHTDDEKDIKDGGLDRLDFLEVGVAMSKGGNVGIGVDKPQGAKLVVGGEVGAARYLVYSDKKFIQSKTAQKASDSFAAIRNLAVYKCQYDNSLDGAKAWRGMGSAVEYCLVAQEVEKVDKLIVQDGADGEKLIKVNGVLALLVGGLQEVASGVEETVALLDKLDGEVEVSKEDIAKSNQHIKKLDDGLEEVTSKAEGHNQLLGEVKGEVEAVKEEVHKLKAEAAKDAALRGGLDETVAGFVNLLALTNQRLEELSGQVAKLQDEAKARGREKGSVGQDEADKAFFLEEVNRRQIEFLESQDIPVKDAQLKTLRVKWRNEAYEAVKQRRQDMKFFESQ</sequence>
<protein>
    <submittedName>
        <fullName evidence="3">Uncharacterized protein</fullName>
    </submittedName>
</protein>
<keyword evidence="4" id="KW-1185">Reference proteome</keyword>
<evidence type="ECO:0000313" key="3">
    <source>
        <dbReference type="EMBL" id="GMI29319.1"/>
    </source>
</evidence>
<organism evidence="3 4">
    <name type="scientific">Triparma columacea</name>
    <dbReference type="NCBI Taxonomy" id="722753"/>
    <lineage>
        <taxon>Eukaryota</taxon>
        <taxon>Sar</taxon>
        <taxon>Stramenopiles</taxon>
        <taxon>Ochrophyta</taxon>
        <taxon>Bolidophyceae</taxon>
        <taxon>Parmales</taxon>
        <taxon>Triparmaceae</taxon>
        <taxon>Triparma</taxon>
    </lineage>
</organism>
<evidence type="ECO:0000256" key="2">
    <source>
        <dbReference type="SAM" id="SignalP"/>
    </source>
</evidence>
<proteinExistence type="predicted"/>
<gene>
    <name evidence="3" type="ORF">TrCOL_g6475</name>
</gene>
<feature type="chain" id="PRO_5040921912" evidence="2">
    <location>
        <begin position="18"/>
        <end position="989"/>
    </location>
</feature>
<comment type="caution">
    <text evidence="3">The sequence shown here is derived from an EMBL/GenBank/DDBJ whole genome shotgun (WGS) entry which is preliminary data.</text>
</comment>
<keyword evidence="2" id="KW-0732">Signal</keyword>